<reference evidence="1" key="1">
    <citation type="submission" date="2018-05" db="EMBL/GenBank/DDBJ databases">
        <authorList>
            <person name="Lanie J.A."/>
            <person name="Ng W.-L."/>
            <person name="Kazmierczak K.M."/>
            <person name="Andrzejewski T.M."/>
            <person name="Davidsen T.M."/>
            <person name="Wayne K.J."/>
            <person name="Tettelin H."/>
            <person name="Glass J.I."/>
            <person name="Rusch D."/>
            <person name="Podicherti R."/>
            <person name="Tsui H.-C.T."/>
            <person name="Winkler M.E."/>
        </authorList>
    </citation>
    <scope>NUCLEOTIDE SEQUENCE</scope>
</reference>
<gene>
    <name evidence="1" type="ORF">METZ01_LOCUS391957</name>
</gene>
<sequence>VLVLARVLRRSLVRKERTHDISSG</sequence>
<name>A0A382UXW6_9ZZZZ</name>
<evidence type="ECO:0000313" key="1">
    <source>
        <dbReference type="EMBL" id="SVD39103.1"/>
    </source>
</evidence>
<accession>A0A382UXW6</accession>
<dbReference type="EMBL" id="UINC01147655">
    <property type="protein sequence ID" value="SVD39103.1"/>
    <property type="molecule type" value="Genomic_DNA"/>
</dbReference>
<proteinExistence type="predicted"/>
<organism evidence="1">
    <name type="scientific">marine metagenome</name>
    <dbReference type="NCBI Taxonomy" id="408172"/>
    <lineage>
        <taxon>unclassified sequences</taxon>
        <taxon>metagenomes</taxon>
        <taxon>ecological metagenomes</taxon>
    </lineage>
</organism>
<feature type="non-terminal residue" evidence="1">
    <location>
        <position position="1"/>
    </location>
</feature>
<protein>
    <submittedName>
        <fullName evidence="1">Uncharacterized protein</fullName>
    </submittedName>
</protein>
<dbReference type="AlphaFoldDB" id="A0A382UXW6"/>